<dbReference type="Pfam" id="PF00619">
    <property type="entry name" value="CARD"/>
    <property type="match status" value="2"/>
</dbReference>
<feature type="domain" description="CARD" evidence="1">
    <location>
        <begin position="116"/>
        <end position="208"/>
    </location>
</feature>
<dbReference type="GO" id="GO:0002020">
    <property type="term" value="F:protease binding"/>
    <property type="evidence" value="ECO:0007669"/>
    <property type="project" value="InterPro"/>
</dbReference>
<gene>
    <name evidence="3" type="primary">LOC106166457</name>
</gene>
<dbReference type="GO" id="GO:0042981">
    <property type="term" value="P:regulation of apoptotic process"/>
    <property type="evidence" value="ECO:0007669"/>
    <property type="project" value="InterPro"/>
</dbReference>
<dbReference type="Gene3D" id="1.10.533.10">
    <property type="entry name" value="Death Domain, Fas"/>
    <property type="match status" value="2"/>
</dbReference>
<dbReference type="GeneID" id="106166457"/>
<feature type="domain" description="CARD" evidence="1">
    <location>
        <begin position="7"/>
        <end position="99"/>
    </location>
</feature>
<protein>
    <submittedName>
        <fullName evidence="3">Uncharacterized protein LOC106166457</fullName>
    </submittedName>
</protein>
<dbReference type="RefSeq" id="XP_013400484.1">
    <property type="nucleotide sequence ID" value="XM_013545030.2"/>
</dbReference>
<reference evidence="3" key="1">
    <citation type="submission" date="2025-08" db="UniProtKB">
        <authorList>
            <consortium name="RefSeq"/>
        </authorList>
    </citation>
    <scope>IDENTIFICATION</scope>
    <source>
        <tissue evidence="3">Gonads</tissue>
    </source>
</reference>
<evidence type="ECO:0000259" key="1">
    <source>
        <dbReference type="PROSITE" id="PS50209"/>
    </source>
</evidence>
<organism evidence="2 3">
    <name type="scientific">Lingula anatina</name>
    <name type="common">Brachiopod</name>
    <name type="synonym">Lingula unguis</name>
    <dbReference type="NCBI Taxonomy" id="7574"/>
    <lineage>
        <taxon>Eukaryota</taxon>
        <taxon>Metazoa</taxon>
        <taxon>Spiralia</taxon>
        <taxon>Lophotrochozoa</taxon>
        <taxon>Brachiopoda</taxon>
        <taxon>Linguliformea</taxon>
        <taxon>Lingulata</taxon>
        <taxon>Lingulida</taxon>
        <taxon>Linguloidea</taxon>
        <taxon>Lingulidae</taxon>
        <taxon>Lingula</taxon>
    </lineage>
</organism>
<dbReference type="OrthoDB" id="5981554at2759"/>
<keyword evidence="2" id="KW-1185">Reference proteome</keyword>
<dbReference type="InterPro" id="IPR037939">
    <property type="entry name" value="CRADD"/>
</dbReference>
<evidence type="ECO:0000313" key="2">
    <source>
        <dbReference type="Proteomes" id="UP000085678"/>
    </source>
</evidence>
<name>A0A1S3ISH2_LINAN</name>
<dbReference type="PANTHER" id="PTHR15034:SF5">
    <property type="entry name" value="DEATH DOMAIN-CONTAINING PROTEIN CRADD"/>
    <property type="match status" value="1"/>
</dbReference>
<dbReference type="InterPro" id="IPR001315">
    <property type="entry name" value="CARD"/>
</dbReference>
<dbReference type="GO" id="GO:0070513">
    <property type="term" value="F:death domain binding"/>
    <property type="evidence" value="ECO:0007669"/>
    <property type="project" value="InterPro"/>
</dbReference>
<dbReference type="Proteomes" id="UP000085678">
    <property type="component" value="Unplaced"/>
</dbReference>
<accession>A0A1S3ISH2</accession>
<dbReference type="InterPro" id="IPR011029">
    <property type="entry name" value="DEATH-like_dom_sf"/>
</dbReference>
<sequence length="267" mass="30449">MAAPRGMTREHRAALIKNRLTLVNDITEPSLLSILNFMYSKSVLSDREYEYIKSKRIKHDMNEEFLDILIGKSDVGYYVFLEALWEEGMHHVVSQLQGGSGAGGDAVESMPGVMMMSNHHKDLLRRNRMALTNDMTDSDTKFILNHLLQEGVFTQRDNETVRAERTCYARAEKLLDLLPGKGESAFEIFRYALCEGGQEHLAALLQDGQDTYPVQATDQSLRNPQGYGQPYGQQHVPQYGHPYDQQHLTQYGHPYGQPFSAQYQQFQ</sequence>
<dbReference type="SMART" id="SM00114">
    <property type="entry name" value="CARD"/>
    <property type="match status" value="2"/>
</dbReference>
<evidence type="ECO:0000313" key="3">
    <source>
        <dbReference type="RefSeq" id="XP_013400484.1"/>
    </source>
</evidence>
<dbReference type="STRING" id="7574.A0A1S3ISH2"/>
<dbReference type="AlphaFoldDB" id="A0A1S3ISH2"/>
<dbReference type="SUPFAM" id="SSF47986">
    <property type="entry name" value="DEATH domain"/>
    <property type="match status" value="2"/>
</dbReference>
<dbReference type="PROSITE" id="PS50209">
    <property type="entry name" value="CARD"/>
    <property type="match status" value="2"/>
</dbReference>
<dbReference type="KEGG" id="lak:106166457"/>
<proteinExistence type="predicted"/>
<dbReference type="CDD" id="cd01671">
    <property type="entry name" value="CARD"/>
    <property type="match status" value="2"/>
</dbReference>
<dbReference type="InParanoid" id="A0A1S3ISH2"/>
<dbReference type="PANTHER" id="PTHR15034">
    <property type="entry name" value="DEATH DOMAIN-CONTAINING PROTEIN CRADD"/>
    <property type="match status" value="1"/>
</dbReference>